<feature type="short sequence motif" description="GXGXXG" evidence="4">
    <location>
        <begin position="17"/>
        <end position="22"/>
    </location>
</feature>
<dbReference type="GO" id="GO:0016042">
    <property type="term" value="P:lipid catabolic process"/>
    <property type="evidence" value="ECO:0007669"/>
    <property type="project" value="UniProtKB-UniRule"/>
</dbReference>
<reference evidence="6 7" key="1">
    <citation type="submission" date="2016-10" db="EMBL/GenBank/DDBJ databases">
        <authorList>
            <person name="de Groot N.N."/>
        </authorList>
    </citation>
    <scope>NUCLEOTIDE SEQUENCE [LARGE SCALE GENOMIC DNA]</scope>
    <source>
        <strain evidence="6 7">DSM 21019</strain>
    </source>
</reference>
<name>A0A1I6G2C5_9FLAO</name>
<keyword evidence="2 4" id="KW-0442">Lipid degradation</keyword>
<dbReference type="InterPro" id="IPR050301">
    <property type="entry name" value="NTE"/>
</dbReference>
<dbReference type="OrthoDB" id="9770965at2"/>
<dbReference type="PANTHER" id="PTHR14226">
    <property type="entry name" value="NEUROPATHY TARGET ESTERASE/SWISS CHEESE D.MELANOGASTER"/>
    <property type="match status" value="1"/>
</dbReference>
<dbReference type="PANTHER" id="PTHR14226:SF78">
    <property type="entry name" value="SLR0060 PROTEIN"/>
    <property type="match status" value="1"/>
</dbReference>
<proteinExistence type="predicted"/>
<evidence type="ECO:0000256" key="2">
    <source>
        <dbReference type="ARBA" id="ARBA00022963"/>
    </source>
</evidence>
<dbReference type="SUPFAM" id="SSF52151">
    <property type="entry name" value="FabD/lysophospholipase-like"/>
    <property type="match status" value="1"/>
</dbReference>
<feature type="active site" description="Nucleophile" evidence="4">
    <location>
        <position position="46"/>
    </location>
</feature>
<dbReference type="InterPro" id="IPR002641">
    <property type="entry name" value="PNPLA_dom"/>
</dbReference>
<keyword evidence="7" id="KW-1185">Reference proteome</keyword>
<organism evidence="6 7">
    <name type="scientific">Robiginitalea myxolifaciens</name>
    <dbReference type="NCBI Taxonomy" id="400055"/>
    <lineage>
        <taxon>Bacteria</taxon>
        <taxon>Pseudomonadati</taxon>
        <taxon>Bacteroidota</taxon>
        <taxon>Flavobacteriia</taxon>
        <taxon>Flavobacteriales</taxon>
        <taxon>Flavobacteriaceae</taxon>
        <taxon>Robiginitalea</taxon>
    </lineage>
</organism>
<dbReference type="Gene3D" id="3.40.1090.10">
    <property type="entry name" value="Cytosolic phospholipase A2 catalytic domain"/>
    <property type="match status" value="2"/>
</dbReference>
<keyword evidence="3 4" id="KW-0443">Lipid metabolism</keyword>
<evidence type="ECO:0000313" key="7">
    <source>
        <dbReference type="Proteomes" id="UP000199534"/>
    </source>
</evidence>
<feature type="domain" description="PNPLA" evidence="5">
    <location>
        <begin position="13"/>
        <end position="171"/>
    </location>
</feature>
<sequence length="263" mass="29278">MQGNWPDKKQCGLILSGGGVRGMAHIGILEVLKEYELQPHWVSGSSVGALIGALYAQDASSKEMLAFFKNTPLFRYSFFSLSKPGLLNTDRYFDLFKAQWPENSFESLRRPLYVAATDLLNGDVVYFHQGELIPALLASAALPPIFSPVQIGKGLYADGGIMDNFPRSPLEEHVEFLVGSNVSVIETVEKKAISSSFQLTNRTTSLMLYAINKERIIKSDLLFEPLNLEKINVLDKAGIEKAYQIGKDYARKVMDDYLKDQAS</sequence>
<gene>
    <name evidence="6" type="ORF">SAMN04490243_1116</name>
</gene>
<evidence type="ECO:0000256" key="3">
    <source>
        <dbReference type="ARBA" id="ARBA00023098"/>
    </source>
</evidence>
<feature type="active site" description="Proton acceptor" evidence="4">
    <location>
        <position position="158"/>
    </location>
</feature>
<dbReference type="AlphaFoldDB" id="A0A1I6G2C5"/>
<evidence type="ECO:0000313" key="6">
    <source>
        <dbReference type="EMBL" id="SFR36290.1"/>
    </source>
</evidence>
<dbReference type="Pfam" id="PF01734">
    <property type="entry name" value="Patatin"/>
    <property type="match status" value="1"/>
</dbReference>
<dbReference type="GO" id="GO:0016787">
    <property type="term" value="F:hydrolase activity"/>
    <property type="evidence" value="ECO:0007669"/>
    <property type="project" value="UniProtKB-UniRule"/>
</dbReference>
<evidence type="ECO:0000259" key="5">
    <source>
        <dbReference type="PROSITE" id="PS51635"/>
    </source>
</evidence>
<evidence type="ECO:0000256" key="4">
    <source>
        <dbReference type="PROSITE-ProRule" id="PRU01161"/>
    </source>
</evidence>
<dbReference type="InterPro" id="IPR016035">
    <property type="entry name" value="Acyl_Trfase/lysoPLipase"/>
</dbReference>
<feature type="short sequence motif" description="DGA/G" evidence="4">
    <location>
        <begin position="158"/>
        <end position="160"/>
    </location>
</feature>
<dbReference type="CDD" id="cd07205">
    <property type="entry name" value="Pat_PNPLA6_PNPLA7_NTE1_like"/>
    <property type="match status" value="1"/>
</dbReference>
<evidence type="ECO:0000256" key="1">
    <source>
        <dbReference type="ARBA" id="ARBA00022801"/>
    </source>
</evidence>
<dbReference type="PROSITE" id="PS51635">
    <property type="entry name" value="PNPLA"/>
    <property type="match status" value="1"/>
</dbReference>
<dbReference type="Proteomes" id="UP000199534">
    <property type="component" value="Unassembled WGS sequence"/>
</dbReference>
<feature type="short sequence motif" description="GXSXG" evidence="4">
    <location>
        <begin position="44"/>
        <end position="48"/>
    </location>
</feature>
<protein>
    <submittedName>
        <fullName evidence="6">NTE family protein</fullName>
    </submittedName>
</protein>
<accession>A0A1I6G2C5</accession>
<keyword evidence="1 4" id="KW-0378">Hydrolase</keyword>
<dbReference type="EMBL" id="FOYQ01000001">
    <property type="protein sequence ID" value="SFR36290.1"/>
    <property type="molecule type" value="Genomic_DNA"/>
</dbReference>